<evidence type="ECO:0000259" key="1">
    <source>
        <dbReference type="PROSITE" id="PS50846"/>
    </source>
</evidence>
<evidence type="ECO:0000313" key="2">
    <source>
        <dbReference type="EMBL" id="QHI39148.1"/>
    </source>
</evidence>
<gene>
    <name evidence="2" type="primary">copZ</name>
    <name evidence="2" type="ORF">IMCC3317_45490</name>
</gene>
<dbReference type="CDD" id="cd00371">
    <property type="entry name" value="HMA"/>
    <property type="match status" value="1"/>
</dbReference>
<dbReference type="RefSeq" id="WP_160131650.1">
    <property type="nucleotide sequence ID" value="NZ_CP019288.1"/>
</dbReference>
<dbReference type="SUPFAM" id="SSF55008">
    <property type="entry name" value="HMA, heavy metal-associated domain"/>
    <property type="match status" value="1"/>
</dbReference>
<protein>
    <submittedName>
        <fullName evidence="2">Copper chaperone CopZ</fullName>
    </submittedName>
</protein>
<keyword evidence="3" id="KW-1185">Reference proteome</keyword>
<evidence type="ECO:0000313" key="3">
    <source>
        <dbReference type="Proteomes" id="UP000464657"/>
    </source>
</evidence>
<sequence length="129" mass="13967">MKKIILSVFVIASLAVIGCKNETKTEVNTTTEQGKELSMANFGVRGNCGMCKTTIEKAAKSVDGVADANWDVKKKSIAISYDEAKANEKDMHKAIAAAGYDTEQATGDKAAYKELPKCCQFTSDMEMNQ</sequence>
<dbReference type="OrthoDB" id="5513217at2"/>
<proteinExistence type="predicted"/>
<dbReference type="Gene3D" id="3.30.70.100">
    <property type="match status" value="1"/>
</dbReference>
<name>A0A7L4ZR31_9FLAO</name>
<dbReference type="AlphaFoldDB" id="A0A7L4ZR31"/>
<dbReference type="InterPro" id="IPR036163">
    <property type="entry name" value="HMA_dom_sf"/>
</dbReference>
<organism evidence="2 3">
    <name type="scientific">Kordia antarctica</name>
    <dbReference type="NCBI Taxonomy" id="1218801"/>
    <lineage>
        <taxon>Bacteria</taxon>
        <taxon>Pseudomonadati</taxon>
        <taxon>Bacteroidota</taxon>
        <taxon>Flavobacteriia</taxon>
        <taxon>Flavobacteriales</taxon>
        <taxon>Flavobacteriaceae</taxon>
        <taxon>Kordia</taxon>
    </lineage>
</organism>
<dbReference type="PROSITE" id="PS51257">
    <property type="entry name" value="PROKAR_LIPOPROTEIN"/>
    <property type="match status" value="1"/>
</dbReference>
<accession>A0A7L4ZR31</accession>
<feature type="domain" description="HMA" evidence="1">
    <location>
        <begin position="35"/>
        <end position="103"/>
    </location>
</feature>
<dbReference type="Pfam" id="PF00403">
    <property type="entry name" value="HMA"/>
    <property type="match status" value="1"/>
</dbReference>
<reference evidence="2 3" key="1">
    <citation type="journal article" date="2013" name="Int. J. Syst. Evol. Microbiol.">
        <title>Kordia antarctica sp. nov., isolated from Antarctic seawater.</title>
        <authorList>
            <person name="Baek K."/>
            <person name="Choi A."/>
            <person name="Kang I."/>
            <person name="Lee K."/>
            <person name="Cho J.C."/>
        </authorList>
    </citation>
    <scope>NUCLEOTIDE SEQUENCE [LARGE SCALE GENOMIC DNA]</scope>
    <source>
        <strain evidence="2 3">IMCC3317</strain>
    </source>
</reference>
<dbReference type="KEGG" id="kan:IMCC3317_45490"/>
<dbReference type="EMBL" id="CP019288">
    <property type="protein sequence ID" value="QHI39148.1"/>
    <property type="molecule type" value="Genomic_DNA"/>
</dbReference>
<dbReference type="PROSITE" id="PS50846">
    <property type="entry name" value="HMA_2"/>
    <property type="match status" value="1"/>
</dbReference>
<dbReference type="Proteomes" id="UP000464657">
    <property type="component" value="Chromosome"/>
</dbReference>
<dbReference type="InterPro" id="IPR006121">
    <property type="entry name" value="HMA_dom"/>
</dbReference>
<dbReference type="GO" id="GO:0046872">
    <property type="term" value="F:metal ion binding"/>
    <property type="evidence" value="ECO:0007669"/>
    <property type="project" value="InterPro"/>
</dbReference>